<dbReference type="STRING" id="452589.G9PAS4"/>
<sequence>MDTSGDTKWTSTVTESEAQERIDLGVSPSDERWSVTYRMFEHLFADEDTPIGEILASKFTQHEIRLFMLSASKVLKAIQDDNTARFNALLQTRLQDAAPEIITKLTMLYFGLPIEPIDFSLTDMTYKMEIREPDSPQSVGDRPLQFLTAHKQRNWGGESLLKKEDQSHPLTTQLPQKLLSSLFADIFSYAPLQRGILKQESENTMLRLRGGELDEDNDWELPGDNSDWEEDDGDDSYVASSSGDGSEDVDAKEGKAKKAQSRQTSKVNDKVDSDTASDDEAGDNEAGGDEKGDAECNGDSARVLPDSERDNFITLYGYQGSVAFVPGSQPTYEEAIRRLLSLGPQDTTTFYILHFAKNGSFVHDISDTFPLNAGSASLKYISKQDLTLQPSFFIKLGDEDFPDHWEPSEAQLTCEVSRVIWNHHDGDALEPAPESTGPMSCCYLEFPTPDYFPTSRGKVNSWNFDQYSAYVRAAFEVVLGPPPGPFHHALFHMYHPSIGYSTSPEYGFPAIKNSDMNKVSSFLGEDTLELRCTRLDDKNDIAFFLPSYYNNDSRLGRISRSKDNIGEALEIIQQIMSCAFGEETQRLRHVRLLHGGDTFGPETNRNQKPYSIQLHDDGSENSKTNNASVLSDFFADGGAFALLYPEWEEDTTSLSIVEPNGHSEAESCVQIPPLSSTVEEFRNRVFELMQLTGYAQSHVMRVKNGKSFISIQPLPEYGSILGEENAPCLFIGSNTTDEEWFKIRARIATPKATVRIMYSGKWNWNWGAEGQKTCVWGPRYGRMAELQATKQQKKVSWAEEAEVIPDSVTPESLDSDHTMASLEDDEPVETTQLDWAQLQSRKTKAASESENRQKTYATQPSIFDRYGLVPWPANSGIQIPTNAPPLEPMLRTGPRMPLVSKAILTPTEQGELQRVTWDLRNLCLNRALRCPYDGCTFAYTLNDEDAMRKHLKSCHTARKCMWCDETLYEHWDTARINLHIREKHKDELMEALGVSQAAIRRFDKEGTISIPLRRVQKCLGRSALALASGHAVCETHISPEAPSDKIWGFCDRCGRNRTYYNNIERIYHYAHCLPGIFNGANCTFCTVCGKSVWPSAAEAHKSGKSNGQLSHCSHNADDTNGPHCSGCGFNMSRLPQNGRDQHQKRCRGFSALSGRFCLYCGEEFRNTETQVDWNRNKDHMIACYRGNPKAISMLEDPEEAAFKQQQNNLRFQINTAALAYEEEQGQNGKDGGLDRDEDEQPSQNEPVTGSQATKHDQEMADSSAENTSTVLEETVQETAASQDAPQLPIPGSDTYRHSQETLRTILRQSISDTPDDEQSLRPSTEAPDNTLQRKSLSISPTRQPSPAQPAEENEKEPEFETGAESPLFVSSSSSEAGSDNGSVFGEDNDKDAHDSADGESEDELLSDPSKSKRRKPRGRTRTREGDRNYQAERDDDDDSEIDEEELLSDPSKSKRRKPRGRKRTREDDRNYQAESDDDDDDDSEIDEDGRRSRLPQRLPSPDWSKILPNDPDFVPSEEYYCSKCFRKAPKNHKRDRSPLGRKNEIELHHDPGRCCGIRRGIGSIERLPNRSGWIPANLMPKPLSTLRKRFLRRYPVYARTIYPLNATNANGTYWRSDPNNESNSAWWNIPWPAFRGPAPLPNGWEAPDVLDVPAAGRARQQFQLKPVSDPTYRQGGDVQYSDEEDVDDVESDKDDNGKRKRKRKTTMAKKVRKITANVEPANVEPANVEPANVEKATGPRPVKKKMPDPTYRQDDVQYSDDENMDDIESDKDTNGKRKRKRKVTTAPDPTYRQGNNVQYSDDDVEGVESDKDTNGKRKRKAKATTAKKRQKTALNVDTAAVPRPVKKRMPKKAKSQAALLNKDEPQGQEGGVVTRRSTRKRQKTTKE</sequence>
<feature type="compositionally biased region" description="Polar residues" evidence="1">
    <location>
        <begin position="1241"/>
        <end position="1252"/>
    </location>
</feature>
<feature type="compositionally biased region" description="Basic residues" evidence="1">
    <location>
        <begin position="1816"/>
        <end position="1831"/>
    </location>
</feature>
<dbReference type="EMBL" id="ABDG02000028">
    <property type="protein sequence ID" value="EHK40106.1"/>
    <property type="molecule type" value="Genomic_DNA"/>
</dbReference>
<gene>
    <name evidence="3" type="ORF">TRIATDRAFT_278785</name>
</gene>
<dbReference type="HOGENOM" id="CLU_234524_0_0_1"/>
<feature type="compositionally biased region" description="Basic residues" evidence="1">
    <location>
        <begin position="1844"/>
        <end position="1854"/>
    </location>
</feature>
<feature type="region of interest" description="Disordered" evidence="1">
    <location>
        <begin position="209"/>
        <end position="304"/>
    </location>
</feature>
<feature type="compositionally biased region" description="Acidic residues" evidence="1">
    <location>
        <begin position="213"/>
        <end position="235"/>
    </location>
</feature>
<organism evidence="3 4">
    <name type="scientific">Hypocrea atroviridis (strain ATCC 20476 / IMI 206040)</name>
    <name type="common">Trichoderma atroviride</name>
    <dbReference type="NCBI Taxonomy" id="452589"/>
    <lineage>
        <taxon>Eukaryota</taxon>
        <taxon>Fungi</taxon>
        <taxon>Dikarya</taxon>
        <taxon>Ascomycota</taxon>
        <taxon>Pezizomycotina</taxon>
        <taxon>Sordariomycetes</taxon>
        <taxon>Hypocreomycetidae</taxon>
        <taxon>Hypocreales</taxon>
        <taxon>Hypocreaceae</taxon>
        <taxon>Trichoderma</taxon>
    </lineage>
</organism>
<reference evidence="3 4" key="1">
    <citation type="journal article" date="2011" name="Genome Biol.">
        <title>Comparative genome sequence analysis underscores mycoparasitism as the ancestral life style of Trichoderma.</title>
        <authorList>
            <person name="Kubicek C.P."/>
            <person name="Herrera-Estrella A."/>
            <person name="Seidl-Seiboth V."/>
            <person name="Martinez D.A."/>
            <person name="Druzhinina I.S."/>
            <person name="Thon M."/>
            <person name="Zeilinger S."/>
            <person name="Casas-Flores S."/>
            <person name="Horwitz B.A."/>
            <person name="Mukherjee P.K."/>
            <person name="Mukherjee M."/>
            <person name="Kredics L."/>
            <person name="Alcaraz L.D."/>
            <person name="Aerts A."/>
            <person name="Antal Z."/>
            <person name="Atanasova L."/>
            <person name="Cervantes-Badillo M.G."/>
            <person name="Challacombe J."/>
            <person name="Chertkov O."/>
            <person name="McCluskey K."/>
            <person name="Coulpier F."/>
            <person name="Deshpande N."/>
            <person name="von Doehren H."/>
            <person name="Ebbole D.J."/>
            <person name="Esquivel-Naranjo E.U."/>
            <person name="Fekete E."/>
            <person name="Flipphi M."/>
            <person name="Glaser F."/>
            <person name="Gomez-Rodriguez E.Y."/>
            <person name="Gruber S."/>
            <person name="Han C."/>
            <person name="Henrissat B."/>
            <person name="Hermosa R."/>
            <person name="Hernandez-Onate M."/>
            <person name="Karaffa L."/>
            <person name="Kosti I."/>
            <person name="Le Crom S."/>
            <person name="Lindquist E."/>
            <person name="Lucas S."/>
            <person name="Luebeck M."/>
            <person name="Luebeck P.S."/>
            <person name="Margeot A."/>
            <person name="Metz B."/>
            <person name="Misra M."/>
            <person name="Nevalainen H."/>
            <person name="Omann M."/>
            <person name="Packer N."/>
            <person name="Perrone G."/>
            <person name="Uresti-Rivera E.E."/>
            <person name="Salamov A."/>
            <person name="Schmoll M."/>
            <person name="Seiboth B."/>
            <person name="Shapiro H."/>
            <person name="Sukno S."/>
            <person name="Tamayo-Ramos J.A."/>
            <person name="Tisch D."/>
            <person name="Wiest A."/>
            <person name="Wilkinson H.H."/>
            <person name="Zhang M."/>
            <person name="Coutinho P.M."/>
            <person name="Kenerley C.M."/>
            <person name="Monte E."/>
            <person name="Baker S.E."/>
            <person name="Grigoriev I.V."/>
        </authorList>
    </citation>
    <scope>NUCLEOTIDE SEQUENCE [LARGE SCALE GENOMIC DNA]</scope>
    <source>
        <strain evidence="4">ATCC 20476 / IMI 206040</strain>
    </source>
</reference>
<feature type="compositionally biased region" description="Polar residues" evidence="1">
    <location>
        <begin position="1263"/>
        <end position="1284"/>
    </location>
</feature>
<feature type="compositionally biased region" description="Basic residues" evidence="1">
    <location>
        <begin position="1698"/>
        <end position="1713"/>
    </location>
</feature>
<evidence type="ECO:0000256" key="1">
    <source>
        <dbReference type="SAM" id="MobiDB-lite"/>
    </source>
</evidence>
<dbReference type="eggNOG" id="ENOG502QSI5">
    <property type="taxonomic scope" value="Eukaryota"/>
</dbReference>
<feature type="compositionally biased region" description="Acidic residues" evidence="1">
    <location>
        <begin position="1680"/>
        <end position="1693"/>
    </location>
</feature>
<feature type="domain" description="C2H2-type" evidence="2">
    <location>
        <begin position="958"/>
        <end position="984"/>
    </location>
</feature>
<evidence type="ECO:0000313" key="3">
    <source>
        <dbReference type="EMBL" id="EHK40106.1"/>
    </source>
</evidence>
<feature type="compositionally biased region" description="Acidic residues" evidence="1">
    <location>
        <begin position="1757"/>
        <end position="1769"/>
    </location>
</feature>
<comment type="caution">
    <text evidence="3">The sequence shown here is derived from an EMBL/GenBank/DDBJ whole genome shotgun (WGS) entry which is preliminary data.</text>
</comment>
<accession>G9PAS4</accession>
<feature type="compositionally biased region" description="Polar residues" evidence="1">
    <location>
        <begin position="601"/>
        <end position="610"/>
    </location>
</feature>
<dbReference type="Proteomes" id="UP000005426">
    <property type="component" value="Unassembled WGS sequence"/>
</dbReference>
<feature type="compositionally biased region" description="Acidic residues" evidence="1">
    <location>
        <begin position="1474"/>
        <end position="1487"/>
    </location>
</feature>
<dbReference type="SMART" id="SM00355">
    <property type="entry name" value="ZnF_C2H2"/>
    <property type="match status" value="2"/>
</dbReference>
<feature type="region of interest" description="Disordered" evidence="1">
    <location>
        <begin position="598"/>
        <end position="622"/>
    </location>
</feature>
<feature type="domain" description="C2H2-type" evidence="2">
    <location>
        <begin position="928"/>
        <end position="955"/>
    </location>
</feature>
<feature type="compositionally biased region" description="Acidic residues" evidence="1">
    <location>
        <begin position="1433"/>
        <end position="1447"/>
    </location>
</feature>
<feature type="region of interest" description="Disordered" evidence="1">
    <location>
        <begin position="1661"/>
        <end position="1887"/>
    </location>
</feature>
<dbReference type="OMA" id="CFRKAPK"/>
<feature type="region of interest" description="Disordered" evidence="1">
    <location>
        <begin position="806"/>
        <end position="829"/>
    </location>
</feature>
<proteinExistence type="predicted"/>
<feature type="compositionally biased region" description="Basic residues" evidence="1">
    <location>
        <begin position="1453"/>
        <end position="1463"/>
    </location>
</feature>
<dbReference type="InterPro" id="IPR013087">
    <property type="entry name" value="Znf_C2H2_type"/>
</dbReference>
<feature type="compositionally biased region" description="Basic residues" evidence="1">
    <location>
        <begin position="1876"/>
        <end position="1887"/>
    </location>
</feature>
<feature type="compositionally biased region" description="Acidic residues" evidence="1">
    <location>
        <begin position="275"/>
        <end position="287"/>
    </location>
</feature>
<feature type="compositionally biased region" description="Acidic residues" evidence="1">
    <location>
        <begin position="1351"/>
        <end position="1361"/>
    </location>
</feature>
<feature type="region of interest" description="Disordered" evidence="1">
    <location>
        <begin position="1307"/>
        <end position="1509"/>
    </location>
</feature>
<evidence type="ECO:0000259" key="2">
    <source>
        <dbReference type="SMART" id="SM00355"/>
    </source>
</evidence>
<feature type="compositionally biased region" description="Basic and acidic residues" evidence="1">
    <location>
        <begin position="1421"/>
        <end position="1432"/>
    </location>
</feature>
<protein>
    <recommendedName>
        <fullName evidence="2">C2H2-type domain-containing protein</fullName>
    </recommendedName>
</protein>
<feature type="compositionally biased region" description="Basic residues" evidence="1">
    <location>
        <begin position="1411"/>
        <end position="1420"/>
    </location>
</feature>
<feature type="region of interest" description="Disordered" evidence="1">
    <location>
        <begin position="1222"/>
        <end position="1295"/>
    </location>
</feature>
<feature type="compositionally biased region" description="Polar residues" evidence="1">
    <location>
        <begin position="1320"/>
        <end position="1345"/>
    </location>
</feature>
<evidence type="ECO:0000313" key="4">
    <source>
        <dbReference type="Proteomes" id="UP000005426"/>
    </source>
</evidence>
<name>G9PAS4_HYPAI</name>
<keyword evidence="4" id="KW-1185">Reference proteome</keyword>
<feature type="compositionally biased region" description="Basic and acidic residues" evidence="1">
    <location>
        <begin position="1745"/>
        <end position="1755"/>
    </location>
</feature>
<dbReference type="OrthoDB" id="4850289at2759"/>